<name>A0ABQ4BV93_9ACTN</name>
<dbReference type="Proteomes" id="UP000624325">
    <property type="component" value="Unassembled WGS sequence"/>
</dbReference>
<evidence type="ECO:0008006" key="5">
    <source>
        <dbReference type="Google" id="ProtNLM"/>
    </source>
</evidence>
<dbReference type="PANTHER" id="PTHR34136">
    <property type="match status" value="1"/>
</dbReference>
<evidence type="ECO:0000313" key="4">
    <source>
        <dbReference type="Proteomes" id="UP000624325"/>
    </source>
</evidence>
<comment type="caution">
    <text evidence="3">The sequence shown here is derived from an EMBL/GenBank/DDBJ whole genome shotgun (WGS) entry which is preliminary data.</text>
</comment>
<evidence type="ECO:0000256" key="1">
    <source>
        <dbReference type="ARBA" id="ARBA00022676"/>
    </source>
</evidence>
<keyword evidence="4" id="KW-1185">Reference proteome</keyword>
<proteinExistence type="predicted"/>
<dbReference type="Pfam" id="PF03808">
    <property type="entry name" value="Glyco_tran_WecG"/>
    <property type="match status" value="1"/>
</dbReference>
<dbReference type="CDD" id="cd06533">
    <property type="entry name" value="Glyco_transf_WecG_TagA"/>
    <property type="match status" value="1"/>
</dbReference>
<sequence>MVAVVRRALARGHGGRILTPNVDIVRRARSCPEVQSFLEDATLVVADGMPLVWASRLARNPLPERVTGSNLIWSLSAGLAADARSVFVLGGDTPDIAERAADRLATEFPGLSVAGHRSPPFGFDADPGAVDEAVTAVAEAGPDLVFVGIGFPRQERLIGRLRAALPAAWFLGCGMAVNFVAGHQHRAPAWMQRAGLEWAHRLTREPRRLARRYLRHDAPYALKLLATATKR</sequence>
<keyword evidence="2" id="KW-0808">Transferase</keyword>
<dbReference type="InterPro" id="IPR004629">
    <property type="entry name" value="WecG_TagA_CpsF"/>
</dbReference>
<dbReference type="PANTHER" id="PTHR34136:SF1">
    <property type="entry name" value="UDP-N-ACETYL-D-MANNOSAMINURONIC ACID TRANSFERASE"/>
    <property type="match status" value="1"/>
</dbReference>
<gene>
    <name evidence="3" type="ORF">Air01nite_05490</name>
</gene>
<accession>A0ABQ4BV93</accession>
<evidence type="ECO:0000256" key="2">
    <source>
        <dbReference type="ARBA" id="ARBA00022679"/>
    </source>
</evidence>
<dbReference type="NCBIfam" id="TIGR00696">
    <property type="entry name" value="wecG_tagA_cpsF"/>
    <property type="match status" value="1"/>
</dbReference>
<protein>
    <recommendedName>
        <fullName evidence="5">N-acetylglucosaminyldiphosphoundecaprenol N-acetyl-beta-D-mannosaminyltransferase</fullName>
    </recommendedName>
</protein>
<reference evidence="3 4" key="1">
    <citation type="submission" date="2021-01" db="EMBL/GenBank/DDBJ databases">
        <title>Whole genome shotgun sequence of Asanoa iriomotensis NBRC 100142.</title>
        <authorList>
            <person name="Komaki H."/>
            <person name="Tamura T."/>
        </authorList>
    </citation>
    <scope>NUCLEOTIDE SEQUENCE [LARGE SCALE GENOMIC DNA]</scope>
    <source>
        <strain evidence="3 4">NBRC 100142</strain>
    </source>
</reference>
<dbReference type="EMBL" id="BONC01000002">
    <property type="protein sequence ID" value="GIF54454.1"/>
    <property type="molecule type" value="Genomic_DNA"/>
</dbReference>
<keyword evidence="1" id="KW-0328">Glycosyltransferase</keyword>
<evidence type="ECO:0000313" key="3">
    <source>
        <dbReference type="EMBL" id="GIF54454.1"/>
    </source>
</evidence>
<organism evidence="3 4">
    <name type="scientific">Asanoa iriomotensis</name>
    <dbReference type="NCBI Taxonomy" id="234613"/>
    <lineage>
        <taxon>Bacteria</taxon>
        <taxon>Bacillati</taxon>
        <taxon>Actinomycetota</taxon>
        <taxon>Actinomycetes</taxon>
        <taxon>Micromonosporales</taxon>
        <taxon>Micromonosporaceae</taxon>
        <taxon>Asanoa</taxon>
    </lineage>
</organism>